<protein>
    <recommendedName>
        <fullName evidence="3 6">Elongation factor 1-beta</fullName>
        <shortName evidence="6">EF-1-beta</shortName>
    </recommendedName>
    <alternativeName>
        <fullName evidence="6">aEF-1beta</fullName>
    </alternativeName>
</protein>
<dbReference type="Gene3D" id="3.30.70.60">
    <property type="match status" value="1"/>
</dbReference>
<comment type="caution">
    <text evidence="8">The sequence shown here is derived from an EMBL/GenBank/DDBJ whole genome shotgun (WGS) entry which is preliminary data.</text>
</comment>
<sequence length="90" mass="9841">MAQVAVVVKILPEDVETPLNELKTRIEQSLPQGYQVKASDEEPIAFGLKALRLLIAMPEETEGGTEPLENLLMGIPGVSQVEVEAVYRLP</sequence>
<comment type="similarity">
    <text evidence="2 6">Belongs to the EF-1-beta/EF-1-delta family.</text>
</comment>
<dbReference type="PANTHER" id="PTHR39647">
    <property type="entry name" value="ELONGATION FACTOR 1-BETA"/>
    <property type="match status" value="1"/>
</dbReference>
<dbReference type="PANTHER" id="PTHR39647:SF1">
    <property type="entry name" value="ELONGATION FACTOR 1-BETA"/>
    <property type="match status" value="1"/>
</dbReference>
<dbReference type="NCBIfam" id="TIGR00489">
    <property type="entry name" value="aEF-1_beta"/>
    <property type="match status" value="1"/>
</dbReference>
<feature type="domain" description="Translation elongation factor EF1B beta/delta subunit guanine nucleotide exchange" evidence="7">
    <location>
        <begin position="3"/>
        <end position="89"/>
    </location>
</feature>
<comment type="function">
    <text evidence="1 6">Promotes the exchange of GDP for GTP in EF-1-alpha/GDP, thus allowing the regeneration of EF-1-alpha/GTP that could then be used to form the ternary complex EF-1-alpha/GTP/AAtRNA.</text>
</comment>
<accession>A0A7C2BKE1</accession>
<keyword evidence="5 6" id="KW-0648">Protein biosynthesis</keyword>
<evidence type="ECO:0000256" key="4">
    <source>
        <dbReference type="ARBA" id="ARBA00022768"/>
    </source>
</evidence>
<dbReference type="CDD" id="cd00292">
    <property type="entry name" value="EF1B"/>
    <property type="match status" value="1"/>
</dbReference>
<dbReference type="InterPro" id="IPR036219">
    <property type="entry name" value="eEF-1beta-like_sf"/>
</dbReference>
<evidence type="ECO:0000256" key="2">
    <source>
        <dbReference type="ARBA" id="ARBA00007411"/>
    </source>
</evidence>
<gene>
    <name evidence="6" type="primary">ef1b</name>
    <name evidence="8" type="ORF">ENP55_01205</name>
</gene>
<dbReference type="NCBIfam" id="NF001670">
    <property type="entry name" value="PRK00435.1"/>
    <property type="match status" value="1"/>
</dbReference>
<organism evidence="8">
    <name type="scientific">Thermosphaera aggregans</name>
    <dbReference type="NCBI Taxonomy" id="54254"/>
    <lineage>
        <taxon>Archaea</taxon>
        <taxon>Thermoproteota</taxon>
        <taxon>Thermoprotei</taxon>
        <taxon>Desulfurococcales</taxon>
        <taxon>Desulfurococcaceae</taxon>
        <taxon>Thermosphaera</taxon>
    </lineage>
</organism>
<proteinExistence type="inferred from homology"/>
<dbReference type="EMBL" id="DSJT01000004">
    <property type="protein sequence ID" value="HEF86928.1"/>
    <property type="molecule type" value="Genomic_DNA"/>
</dbReference>
<dbReference type="HAMAP" id="MF_00043">
    <property type="entry name" value="EF1_beta"/>
    <property type="match status" value="1"/>
</dbReference>
<dbReference type="InterPro" id="IPR014038">
    <property type="entry name" value="EF1B_bsu/dsu_GNE"/>
</dbReference>
<dbReference type="Pfam" id="PF00736">
    <property type="entry name" value="EF1_GNE"/>
    <property type="match status" value="1"/>
</dbReference>
<dbReference type="SUPFAM" id="SSF54984">
    <property type="entry name" value="eEF-1beta-like"/>
    <property type="match status" value="1"/>
</dbReference>
<name>A0A7C2BKE1_9CREN</name>
<evidence type="ECO:0000256" key="1">
    <source>
        <dbReference type="ARBA" id="ARBA00003815"/>
    </source>
</evidence>
<dbReference type="InterPro" id="IPR004542">
    <property type="entry name" value="Transl_elong_EF1B_B_arc"/>
</dbReference>
<dbReference type="PIRSF" id="PIRSF006521">
    <property type="entry name" value="Transl_elong_EF1B_B_arc"/>
    <property type="match status" value="1"/>
</dbReference>
<keyword evidence="4 6" id="KW-0251">Elongation factor</keyword>
<dbReference type="SMART" id="SM00888">
    <property type="entry name" value="EF1_GNE"/>
    <property type="match status" value="1"/>
</dbReference>
<evidence type="ECO:0000256" key="5">
    <source>
        <dbReference type="ARBA" id="ARBA00022917"/>
    </source>
</evidence>
<reference evidence="8" key="1">
    <citation type="journal article" date="2020" name="mSystems">
        <title>Genome- and Community-Level Interaction Insights into Carbon Utilization and Element Cycling Functions of Hydrothermarchaeota in Hydrothermal Sediment.</title>
        <authorList>
            <person name="Zhou Z."/>
            <person name="Liu Y."/>
            <person name="Xu W."/>
            <person name="Pan J."/>
            <person name="Luo Z.H."/>
            <person name="Li M."/>
        </authorList>
    </citation>
    <scope>NUCLEOTIDE SEQUENCE [LARGE SCALE GENOMIC DNA]</scope>
    <source>
        <strain evidence="8">SpSt-23</strain>
    </source>
</reference>
<dbReference type="AlphaFoldDB" id="A0A7C2BKE1"/>
<evidence type="ECO:0000259" key="7">
    <source>
        <dbReference type="SMART" id="SM00888"/>
    </source>
</evidence>
<evidence type="ECO:0000256" key="6">
    <source>
        <dbReference type="HAMAP-Rule" id="MF_00043"/>
    </source>
</evidence>
<dbReference type="InterPro" id="IPR014717">
    <property type="entry name" value="Transl_elong_EF1B/ribsomal_bS6"/>
</dbReference>
<dbReference type="GO" id="GO:0003746">
    <property type="term" value="F:translation elongation factor activity"/>
    <property type="evidence" value="ECO:0007669"/>
    <property type="project" value="UniProtKB-UniRule"/>
</dbReference>
<evidence type="ECO:0000313" key="8">
    <source>
        <dbReference type="EMBL" id="HEF86928.1"/>
    </source>
</evidence>
<evidence type="ECO:0000256" key="3">
    <source>
        <dbReference type="ARBA" id="ARBA00017600"/>
    </source>
</evidence>